<proteinExistence type="predicted"/>
<evidence type="ECO:0000313" key="3">
    <source>
        <dbReference type="Proteomes" id="UP000260823"/>
    </source>
</evidence>
<comment type="caution">
    <text evidence="2">The sequence shown here is derived from an EMBL/GenBank/DDBJ whole genome shotgun (WGS) entry which is preliminary data.</text>
</comment>
<dbReference type="RefSeq" id="WP_117381141.1">
    <property type="nucleotide sequence ID" value="NZ_QWDE01000001.1"/>
</dbReference>
<gene>
    <name evidence="2" type="ORF">DYU05_01065</name>
</gene>
<feature type="transmembrane region" description="Helical" evidence="1">
    <location>
        <begin position="83"/>
        <end position="105"/>
    </location>
</feature>
<dbReference type="AlphaFoldDB" id="A0A3E2NTK2"/>
<organism evidence="2 3">
    <name type="scientific">Mucilaginibacter terrenus</name>
    <dbReference type="NCBI Taxonomy" id="2482727"/>
    <lineage>
        <taxon>Bacteria</taxon>
        <taxon>Pseudomonadati</taxon>
        <taxon>Bacteroidota</taxon>
        <taxon>Sphingobacteriia</taxon>
        <taxon>Sphingobacteriales</taxon>
        <taxon>Sphingobacteriaceae</taxon>
        <taxon>Mucilaginibacter</taxon>
    </lineage>
</organism>
<reference evidence="2 3" key="1">
    <citation type="submission" date="2018-08" db="EMBL/GenBank/DDBJ databases">
        <title>Mucilaginibacter terrae sp. nov., isolated from manganese diggings.</title>
        <authorList>
            <person name="Huang Y."/>
            <person name="Zhou Z."/>
        </authorList>
    </citation>
    <scope>NUCLEOTIDE SEQUENCE [LARGE SCALE GENOMIC DNA]</scope>
    <source>
        <strain evidence="2 3">ZH6</strain>
    </source>
</reference>
<keyword evidence="1" id="KW-1133">Transmembrane helix</keyword>
<feature type="transmembrane region" description="Helical" evidence="1">
    <location>
        <begin position="16"/>
        <end position="38"/>
    </location>
</feature>
<protein>
    <submittedName>
        <fullName evidence="2">Potassium transporter KefB</fullName>
    </submittedName>
</protein>
<name>A0A3E2NTK2_9SPHI</name>
<dbReference type="EMBL" id="QWDE01000001">
    <property type="protein sequence ID" value="RFZ84251.1"/>
    <property type="molecule type" value="Genomic_DNA"/>
</dbReference>
<evidence type="ECO:0000256" key="1">
    <source>
        <dbReference type="SAM" id="Phobius"/>
    </source>
</evidence>
<dbReference type="Proteomes" id="UP000260823">
    <property type="component" value="Unassembled WGS sequence"/>
</dbReference>
<keyword evidence="1" id="KW-0472">Membrane</keyword>
<keyword evidence="1" id="KW-0812">Transmembrane</keyword>
<dbReference type="OrthoDB" id="770034at2"/>
<feature type="transmembrane region" description="Helical" evidence="1">
    <location>
        <begin position="50"/>
        <end position="71"/>
    </location>
</feature>
<evidence type="ECO:0000313" key="2">
    <source>
        <dbReference type="EMBL" id="RFZ84251.1"/>
    </source>
</evidence>
<accession>A0A3E2NTK2</accession>
<sequence length="111" mass="11850">MTQGNILTSPIRPSALVIRMLIGAGIGLVLIGLFLSGVNHPNPAWPKYWMARPLIIVPLAGATGGAISYFLDGLRQQGGWKMFAAITLSLVIYLIGLFMGTVLGLDGTLWN</sequence>
<keyword evidence="3" id="KW-1185">Reference proteome</keyword>